<dbReference type="EMBL" id="JAPDRL010000001">
    <property type="protein sequence ID" value="KAJ9669847.1"/>
    <property type="molecule type" value="Genomic_DNA"/>
</dbReference>
<dbReference type="InterPro" id="IPR036291">
    <property type="entry name" value="NAD(P)-bd_dom_sf"/>
</dbReference>
<keyword evidence="2" id="KW-0560">Oxidoreductase</keyword>
<evidence type="ECO:0000256" key="2">
    <source>
        <dbReference type="ARBA" id="ARBA00023002"/>
    </source>
</evidence>
<comment type="caution">
    <text evidence="4">The sequence shown here is derived from an EMBL/GenBank/DDBJ whole genome shotgun (WGS) entry which is preliminary data.</text>
</comment>
<gene>
    <name evidence="4" type="ORF">H2201_000233</name>
</gene>
<dbReference type="SUPFAM" id="SSF51735">
    <property type="entry name" value="NAD(P)-binding Rossmann-fold domains"/>
    <property type="match status" value="1"/>
</dbReference>
<evidence type="ECO:0000256" key="1">
    <source>
        <dbReference type="ARBA" id="ARBA00006484"/>
    </source>
</evidence>
<dbReference type="Pfam" id="PF00106">
    <property type="entry name" value="adh_short"/>
    <property type="match status" value="1"/>
</dbReference>
<feature type="compositionally biased region" description="Low complexity" evidence="3">
    <location>
        <begin position="346"/>
        <end position="358"/>
    </location>
</feature>
<sequence>MNIIPAACVEFRARNVGWRNEAGKDCWKRCAVESGAGERLTRHSRRRPVLTSSITWTAFPASPGFHRHVLGNELVTHQATTAHDNDSSCYQDMSLLPLPPNPFAHLPSLNPLTLLRMSGLLTHKGFDLTDTPDLSGKIAVITGGQAGIGREIVAQLLLHGISRVYILARTESRYEEAKEEWLQKHGLRTAYVEERTAFIKCDLGDLWDVKRAADELLGKLERLDVLINNAALPISTPPRLRSSSLTLDPTFATNHLGHFVLTNLLLPLLRATPRTHNTASSRIVTSSSSLHLLCRSLDLNLLTASAADPKTSRIPGARAVEGVWRYARSKLANILFTRELARRLEPNVNTDSNPNSTDNDGRSPHGPVYANAFFPGNVATEAMDAWSSLLGPLVGGLIKWVFGLIGQSPEEAAATAVFLAAAPGVEKSGRGGAYYVPVARQERTSLVGEDVQLAGELWRWSERAVEGILGTGWKDLRDGVEVDR</sequence>
<proteinExistence type="inferred from homology"/>
<protein>
    <recommendedName>
        <fullName evidence="6">NAD(P)-binding protein</fullName>
    </recommendedName>
</protein>
<reference evidence="4" key="1">
    <citation type="submission" date="2022-10" db="EMBL/GenBank/DDBJ databases">
        <title>Culturing micro-colonial fungi from biological soil crusts in the Mojave desert and describing Neophaeococcomyces mojavensis, and introducing the new genera and species Taxawa tesnikishii.</title>
        <authorList>
            <person name="Kurbessoian T."/>
            <person name="Stajich J.E."/>
        </authorList>
    </citation>
    <scope>NUCLEOTIDE SEQUENCE</scope>
    <source>
        <strain evidence="4">TK_1</strain>
    </source>
</reference>
<organism evidence="4 5">
    <name type="scientific">Coniosporium apollinis</name>
    <dbReference type="NCBI Taxonomy" id="61459"/>
    <lineage>
        <taxon>Eukaryota</taxon>
        <taxon>Fungi</taxon>
        <taxon>Dikarya</taxon>
        <taxon>Ascomycota</taxon>
        <taxon>Pezizomycotina</taxon>
        <taxon>Dothideomycetes</taxon>
        <taxon>Dothideomycetes incertae sedis</taxon>
        <taxon>Coniosporium</taxon>
    </lineage>
</organism>
<dbReference type="InterPro" id="IPR002347">
    <property type="entry name" value="SDR_fam"/>
</dbReference>
<dbReference type="Gene3D" id="3.40.50.720">
    <property type="entry name" value="NAD(P)-binding Rossmann-like Domain"/>
    <property type="match status" value="1"/>
</dbReference>
<evidence type="ECO:0000256" key="3">
    <source>
        <dbReference type="SAM" id="MobiDB-lite"/>
    </source>
</evidence>
<comment type="similarity">
    <text evidence="1">Belongs to the short-chain dehydrogenases/reductases (SDR) family.</text>
</comment>
<accession>A0ABQ9PBY2</accession>
<keyword evidence="5" id="KW-1185">Reference proteome</keyword>
<dbReference type="PANTHER" id="PTHR24320:SF154">
    <property type="entry name" value="OXIDOREDUCTASE, SHORT-CHAIN DEHYDROGENASE_REDUCTASE FAMILY (AFU_ORTHOLOGUE AFUA_2G04560)"/>
    <property type="match status" value="1"/>
</dbReference>
<feature type="region of interest" description="Disordered" evidence="3">
    <location>
        <begin position="346"/>
        <end position="366"/>
    </location>
</feature>
<evidence type="ECO:0008006" key="6">
    <source>
        <dbReference type="Google" id="ProtNLM"/>
    </source>
</evidence>
<name>A0ABQ9PBY2_9PEZI</name>
<evidence type="ECO:0000313" key="5">
    <source>
        <dbReference type="Proteomes" id="UP001172684"/>
    </source>
</evidence>
<evidence type="ECO:0000313" key="4">
    <source>
        <dbReference type="EMBL" id="KAJ9669847.1"/>
    </source>
</evidence>
<dbReference type="PRINTS" id="PR00081">
    <property type="entry name" value="GDHRDH"/>
</dbReference>
<dbReference type="PANTHER" id="PTHR24320">
    <property type="entry name" value="RETINOL DEHYDROGENASE"/>
    <property type="match status" value="1"/>
</dbReference>
<dbReference type="Proteomes" id="UP001172684">
    <property type="component" value="Unassembled WGS sequence"/>
</dbReference>